<dbReference type="RefSeq" id="WP_007289586.1">
    <property type="nucleotide sequence ID" value="NZ_AAWL01000010.1"/>
</dbReference>
<keyword evidence="2" id="KW-1003">Cell membrane</keyword>
<evidence type="ECO:0000256" key="4">
    <source>
        <dbReference type="ARBA" id="ARBA00022989"/>
    </source>
</evidence>
<dbReference type="Pfam" id="PF03899">
    <property type="entry name" value="ATP-synt_I"/>
    <property type="match status" value="1"/>
</dbReference>
<gene>
    <name evidence="7" type="ORF">TcarDRAFT_1460</name>
</gene>
<feature type="transmembrane region" description="Helical" evidence="6">
    <location>
        <begin position="105"/>
        <end position="124"/>
    </location>
</feature>
<evidence type="ECO:0000256" key="1">
    <source>
        <dbReference type="ARBA" id="ARBA00004651"/>
    </source>
</evidence>
<dbReference type="AlphaFoldDB" id="A1HRC7"/>
<proteinExistence type="predicted"/>
<evidence type="ECO:0000256" key="6">
    <source>
        <dbReference type="SAM" id="Phobius"/>
    </source>
</evidence>
<feature type="transmembrane region" description="Helical" evidence="6">
    <location>
        <begin position="35"/>
        <end position="54"/>
    </location>
</feature>
<sequence>MQEYAIEARRTLLQIAVLALSVIGGALLAGRADWARGLAFGSAVSAIYFCLLCYRVRRSAEMPAAKAVAYMRSGWLVRLMFIALALVLALKLTTINFLAAVTGLFSLQIVIFLNATVLVAKELFNSNRQYARKG</sequence>
<keyword evidence="8" id="KW-1185">Reference proteome</keyword>
<evidence type="ECO:0000313" key="7">
    <source>
        <dbReference type="EMBL" id="EAX47442.1"/>
    </source>
</evidence>
<reference evidence="7 8" key="1">
    <citation type="submission" date="2007-01" db="EMBL/GenBank/DDBJ databases">
        <title>Annotation of the draft genome assembly of Thermosinus carboxydivorans Nor1.</title>
        <authorList>
            <consortium name="US DOE Joint Genome Institute (JGI-ORNL)"/>
            <person name="Larimer F."/>
            <person name="Land M."/>
            <person name="Hauser L."/>
        </authorList>
    </citation>
    <scope>NUCLEOTIDE SEQUENCE [LARGE SCALE GENOMIC DNA]</scope>
    <source>
        <strain evidence="7 8">Nor1</strain>
    </source>
</reference>
<protein>
    <recommendedName>
        <fullName evidence="9">ATP synthase I</fullName>
    </recommendedName>
</protein>
<keyword evidence="4 6" id="KW-1133">Transmembrane helix</keyword>
<name>A1HRC7_9FIRM</name>
<organism evidence="7 8">
    <name type="scientific">Thermosinus carboxydivorans Nor1</name>
    <dbReference type="NCBI Taxonomy" id="401526"/>
    <lineage>
        <taxon>Bacteria</taxon>
        <taxon>Bacillati</taxon>
        <taxon>Bacillota</taxon>
        <taxon>Negativicutes</taxon>
        <taxon>Selenomonadales</taxon>
        <taxon>Sporomusaceae</taxon>
        <taxon>Thermosinus</taxon>
    </lineage>
</organism>
<dbReference type="EMBL" id="AAWL01000010">
    <property type="protein sequence ID" value="EAX47442.1"/>
    <property type="molecule type" value="Genomic_DNA"/>
</dbReference>
<feature type="transmembrane region" description="Helical" evidence="6">
    <location>
        <begin position="75"/>
        <end position="99"/>
    </location>
</feature>
<comment type="caution">
    <text evidence="7">The sequence shown here is derived from an EMBL/GenBank/DDBJ whole genome shotgun (WGS) entry which is preliminary data.</text>
</comment>
<dbReference type="GO" id="GO:0005886">
    <property type="term" value="C:plasma membrane"/>
    <property type="evidence" value="ECO:0007669"/>
    <property type="project" value="UniProtKB-SubCell"/>
</dbReference>
<dbReference type="OrthoDB" id="1681512at2"/>
<evidence type="ECO:0000313" key="8">
    <source>
        <dbReference type="Proteomes" id="UP000005139"/>
    </source>
</evidence>
<evidence type="ECO:0008006" key="9">
    <source>
        <dbReference type="Google" id="ProtNLM"/>
    </source>
</evidence>
<feature type="transmembrane region" description="Helical" evidence="6">
    <location>
        <begin position="12"/>
        <end position="29"/>
    </location>
</feature>
<comment type="subcellular location">
    <subcellularLocation>
        <location evidence="1">Cell membrane</location>
        <topology evidence="1">Multi-pass membrane protein</topology>
    </subcellularLocation>
</comment>
<keyword evidence="5 6" id="KW-0472">Membrane</keyword>
<keyword evidence="3 6" id="KW-0812">Transmembrane</keyword>
<dbReference type="Proteomes" id="UP000005139">
    <property type="component" value="Unassembled WGS sequence"/>
</dbReference>
<evidence type="ECO:0000256" key="2">
    <source>
        <dbReference type="ARBA" id="ARBA00022475"/>
    </source>
</evidence>
<evidence type="ECO:0000256" key="5">
    <source>
        <dbReference type="ARBA" id="ARBA00023136"/>
    </source>
</evidence>
<dbReference type="InterPro" id="IPR005598">
    <property type="entry name" value="ATP_synth_I"/>
</dbReference>
<reference evidence="7 8" key="2">
    <citation type="submission" date="2007-01" db="EMBL/GenBank/DDBJ databases">
        <title>Sequencing of the draft genome and assembly of Thermosinus carboxydivorans Nor1.</title>
        <authorList>
            <consortium name="US DOE Joint Genome Institute (JGI-PGF)"/>
            <person name="Copeland A."/>
            <person name="Lucas S."/>
            <person name="Lapidus A."/>
            <person name="Barry K."/>
            <person name="Glavina del Rio T."/>
            <person name="Dalin E."/>
            <person name="Tice H."/>
            <person name="Bruce D."/>
            <person name="Pitluck S."/>
            <person name="Richardson P."/>
        </authorList>
    </citation>
    <scope>NUCLEOTIDE SEQUENCE [LARGE SCALE GENOMIC DNA]</scope>
    <source>
        <strain evidence="7 8">Nor1</strain>
    </source>
</reference>
<dbReference type="eggNOG" id="ENOG50338CW">
    <property type="taxonomic scope" value="Bacteria"/>
</dbReference>
<evidence type="ECO:0000256" key="3">
    <source>
        <dbReference type="ARBA" id="ARBA00022692"/>
    </source>
</evidence>
<accession>A1HRC7</accession>